<proteinExistence type="predicted"/>
<name>A0A1C3EI66_9GAMM</name>
<dbReference type="PANTHER" id="PTHR13136">
    <property type="entry name" value="TESTIS DEVELOPMENT PROTEIN PRTD"/>
    <property type="match status" value="1"/>
</dbReference>
<dbReference type="AlphaFoldDB" id="A0A1C3EI66"/>
<dbReference type="PANTHER" id="PTHR13136:SF11">
    <property type="entry name" value="TESTIS-EXPRESSED PROTEIN 30"/>
    <property type="match status" value="1"/>
</dbReference>
<dbReference type="STRING" id="1080227.A8L45_12340"/>
<evidence type="ECO:0000313" key="2">
    <source>
        <dbReference type="EMBL" id="ODA32917.1"/>
    </source>
</evidence>
<dbReference type="GO" id="GO:0016787">
    <property type="term" value="F:hydrolase activity"/>
    <property type="evidence" value="ECO:0007669"/>
    <property type="project" value="UniProtKB-KW"/>
</dbReference>
<comment type="caution">
    <text evidence="2">The sequence shown here is derived from an EMBL/GenBank/DDBJ whole genome shotgun (WGS) entry which is preliminary data.</text>
</comment>
<dbReference type="OrthoDB" id="652634at2"/>
<dbReference type="SUPFAM" id="SSF53474">
    <property type="entry name" value="alpha/beta-Hydrolases"/>
    <property type="match status" value="1"/>
</dbReference>
<evidence type="ECO:0000313" key="3">
    <source>
        <dbReference type="Proteomes" id="UP000094936"/>
    </source>
</evidence>
<reference evidence="2 3" key="1">
    <citation type="submission" date="2016-05" db="EMBL/GenBank/DDBJ databases">
        <title>Genomic Taxonomy of the Vibrionaceae.</title>
        <authorList>
            <person name="Gomez-Gil B."/>
            <person name="Enciso-Ibarra J."/>
        </authorList>
    </citation>
    <scope>NUCLEOTIDE SEQUENCE [LARGE SCALE GENOMIC DNA]</scope>
    <source>
        <strain evidence="2 3">CAIM 1920</strain>
    </source>
</reference>
<dbReference type="InterPro" id="IPR046879">
    <property type="entry name" value="KANL3/Tex30_Abhydrolase"/>
</dbReference>
<keyword evidence="3" id="KW-1185">Reference proteome</keyword>
<sequence length="207" mass="22927">MTDVLINGPDNDQGMTFIFAHGAGAGMDHEFMEDMASRLSTLGIRVLRFNFPYMEKRKIDGKRRPPDRAPKLLDAFNAVLDQYADGNVVIGGKSMGGRMASHLTERQDVAAVACLGFPLHPPGKPEKDKGEHLSSINKPLLILQGERDTFGNRQELTDYPLSPSVFLHFLPDGDHSFKPRKASGFSDSDNRQQAAEKLAEFIKKAML</sequence>
<dbReference type="Proteomes" id="UP000094936">
    <property type="component" value="Unassembled WGS sequence"/>
</dbReference>
<dbReference type="InterPro" id="IPR029058">
    <property type="entry name" value="AB_hydrolase_fold"/>
</dbReference>
<gene>
    <name evidence="2" type="ORF">A8L45_12340</name>
</gene>
<evidence type="ECO:0000259" key="1">
    <source>
        <dbReference type="Pfam" id="PF20408"/>
    </source>
</evidence>
<dbReference type="RefSeq" id="WP_068902684.1">
    <property type="nucleotide sequence ID" value="NZ_JBHUIF010000024.1"/>
</dbReference>
<keyword evidence="2" id="KW-0378">Hydrolase</keyword>
<protein>
    <submittedName>
        <fullName evidence="2">Alpha/beta hydrolase</fullName>
    </submittedName>
</protein>
<dbReference type="Pfam" id="PF20408">
    <property type="entry name" value="Abhydrolase_11"/>
    <property type="match status" value="1"/>
</dbReference>
<feature type="domain" description="KANL3/Tex30 alpha/beta hydrolase-like" evidence="1">
    <location>
        <begin position="15"/>
        <end position="203"/>
    </location>
</feature>
<dbReference type="EMBL" id="LYBM01000021">
    <property type="protein sequence ID" value="ODA32917.1"/>
    <property type="molecule type" value="Genomic_DNA"/>
</dbReference>
<organism evidence="2 3">
    <name type="scientific">Veronia pacifica</name>
    <dbReference type="NCBI Taxonomy" id="1080227"/>
    <lineage>
        <taxon>Bacteria</taxon>
        <taxon>Pseudomonadati</taxon>
        <taxon>Pseudomonadota</taxon>
        <taxon>Gammaproteobacteria</taxon>
        <taxon>Vibrionales</taxon>
        <taxon>Vibrionaceae</taxon>
        <taxon>Veronia</taxon>
    </lineage>
</organism>
<dbReference type="Gene3D" id="3.40.50.1820">
    <property type="entry name" value="alpha/beta hydrolase"/>
    <property type="match status" value="1"/>
</dbReference>
<dbReference type="InterPro" id="IPR026555">
    <property type="entry name" value="NSL3/Tex30"/>
</dbReference>
<accession>A0A1C3EI66</accession>